<gene>
    <name evidence="1" type="ORF">Pyn_10322</name>
</gene>
<sequence>MAKGQLRSKSFLVWLPKFARLIRMGSLDCKSDHLILSFLGMFQIDIILFDCFPWMDLVTCMKTSGGFGPTFAGQAWTFEDLDLTSGETMWLPESLILIEHNPSMLGDLEF</sequence>
<reference evidence="1 2" key="1">
    <citation type="submission" date="2018-02" db="EMBL/GenBank/DDBJ databases">
        <title>Draft genome of wild Prunus yedoensis var. nudiflora.</title>
        <authorList>
            <person name="Baek S."/>
            <person name="Kim J.-H."/>
            <person name="Choi K."/>
            <person name="Kim G.-B."/>
            <person name="Cho A."/>
            <person name="Jang H."/>
            <person name="Shin C.-H."/>
            <person name="Yu H.-J."/>
            <person name="Mun J.-H."/>
        </authorList>
    </citation>
    <scope>NUCLEOTIDE SEQUENCE [LARGE SCALE GENOMIC DNA]</scope>
    <source>
        <strain evidence="2">cv. Jeju island</strain>
        <tissue evidence="1">Leaf</tissue>
    </source>
</reference>
<dbReference type="Proteomes" id="UP000250321">
    <property type="component" value="Unassembled WGS sequence"/>
</dbReference>
<dbReference type="EMBL" id="PJQY01003907">
    <property type="protein sequence ID" value="PQM33559.1"/>
    <property type="molecule type" value="Genomic_DNA"/>
</dbReference>
<evidence type="ECO:0000313" key="2">
    <source>
        <dbReference type="Proteomes" id="UP000250321"/>
    </source>
</evidence>
<proteinExistence type="predicted"/>
<comment type="caution">
    <text evidence="1">The sequence shown here is derived from an EMBL/GenBank/DDBJ whole genome shotgun (WGS) entry which is preliminary data.</text>
</comment>
<organism evidence="1 2">
    <name type="scientific">Prunus yedoensis var. nudiflora</name>
    <dbReference type="NCBI Taxonomy" id="2094558"/>
    <lineage>
        <taxon>Eukaryota</taxon>
        <taxon>Viridiplantae</taxon>
        <taxon>Streptophyta</taxon>
        <taxon>Embryophyta</taxon>
        <taxon>Tracheophyta</taxon>
        <taxon>Spermatophyta</taxon>
        <taxon>Magnoliopsida</taxon>
        <taxon>eudicotyledons</taxon>
        <taxon>Gunneridae</taxon>
        <taxon>Pentapetalae</taxon>
        <taxon>rosids</taxon>
        <taxon>fabids</taxon>
        <taxon>Rosales</taxon>
        <taxon>Rosaceae</taxon>
        <taxon>Amygdaloideae</taxon>
        <taxon>Amygdaleae</taxon>
        <taxon>Prunus</taxon>
    </lineage>
</organism>
<evidence type="ECO:0000313" key="1">
    <source>
        <dbReference type="EMBL" id="PQM33559.1"/>
    </source>
</evidence>
<name>A0A314UF64_PRUYE</name>
<accession>A0A314UF64</accession>
<dbReference type="AlphaFoldDB" id="A0A314UF64"/>
<protein>
    <submittedName>
        <fullName evidence="1">Uncharacterized protein</fullName>
    </submittedName>
</protein>
<keyword evidence="2" id="KW-1185">Reference proteome</keyword>